<feature type="domain" description="DNA2/NAM7 helicase helicase" evidence="6">
    <location>
        <begin position="178"/>
        <end position="253"/>
    </location>
</feature>
<dbReference type="CDD" id="cd18808">
    <property type="entry name" value="SF1_C_Upf1"/>
    <property type="match status" value="1"/>
</dbReference>
<dbReference type="Pfam" id="PF13086">
    <property type="entry name" value="AAA_11"/>
    <property type="match status" value="2"/>
</dbReference>
<keyword evidence="3" id="KW-0378">Hydrolase</keyword>
<dbReference type="AlphaFoldDB" id="A0A6S6TYV6"/>
<dbReference type="GO" id="GO:0005524">
    <property type="term" value="F:ATP binding"/>
    <property type="evidence" value="ECO:0007669"/>
    <property type="project" value="UniProtKB-KW"/>
</dbReference>
<proteinExistence type="inferred from homology"/>
<evidence type="ECO:0000259" key="6">
    <source>
        <dbReference type="Pfam" id="PF13086"/>
    </source>
</evidence>
<dbReference type="InterPro" id="IPR027417">
    <property type="entry name" value="P-loop_NTPase"/>
</dbReference>
<accession>A0A6S6TYV6</accession>
<evidence type="ECO:0000256" key="3">
    <source>
        <dbReference type="ARBA" id="ARBA00022801"/>
    </source>
</evidence>
<dbReference type="InterPro" id="IPR041677">
    <property type="entry name" value="DNA2/NAM7_AAA_11"/>
</dbReference>
<feature type="domain" description="DNA2/NAM7 helicase helicase" evidence="6">
    <location>
        <begin position="282"/>
        <end position="341"/>
    </location>
</feature>
<dbReference type="PANTHER" id="PTHR43788:SF8">
    <property type="entry name" value="DNA-BINDING PROTEIN SMUBP-2"/>
    <property type="match status" value="1"/>
</dbReference>
<organism evidence="8">
    <name type="scientific">uncultured Thiotrichaceae bacterium</name>
    <dbReference type="NCBI Taxonomy" id="298394"/>
    <lineage>
        <taxon>Bacteria</taxon>
        <taxon>Pseudomonadati</taxon>
        <taxon>Pseudomonadota</taxon>
        <taxon>Gammaproteobacteria</taxon>
        <taxon>Thiotrichales</taxon>
        <taxon>Thiotrichaceae</taxon>
        <taxon>environmental samples</taxon>
    </lineage>
</organism>
<evidence type="ECO:0000256" key="1">
    <source>
        <dbReference type="ARBA" id="ARBA00007913"/>
    </source>
</evidence>
<keyword evidence="5" id="KW-0067">ATP-binding</keyword>
<evidence type="ECO:0000259" key="7">
    <source>
        <dbReference type="Pfam" id="PF13087"/>
    </source>
</evidence>
<dbReference type="InterPro" id="IPR041679">
    <property type="entry name" value="DNA2/NAM7-like_C"/>
</dbReference>
<comment type="similarity">
    <text evidence="1">Belongs to the DNA2/NAM7 helicase family.</text>
</comment>
<dbReference type="GO" id="GO:0043139">
    <property type="term" value="F:5'-3' DNA helicase activity"/>
    <property type="evidence" value="ECO:0007669"/>
    <property type="project" value="TreeGrafter"/>
</dbReference>
<dbReference type="InterPro" id="IPR050534">
    <property type="entry name" value="Coronavir_polyprotein_1ab"/>
</dbReference>
<protein>
    <submittedName>
        <fullName evidence="8">FIG005666: putative helicase</fullName>
    </submittedName>
</protein>
<dbReference type="EMBL" id="CACVAT010000394">
    <property type="protein sequence ID" value="CAA6824645.1"/>
    <property type="molecule type" value="Genomic_DNA"/>
</dbReference>
<dbReference type="InterPro" id="IPR047187">
    <property type="entry name" value="SF1_C_Upf1"/>
</dbReference>
<name>A0A6S6TYV6_9GAMM</name>
<dbReference type="PANTHER" id="PTHR43788">
    <property type="entry name" value="DNA2/NAM7 HELICASE FAMILY MEMBER"/>
    <property type="match status" value="1"/>
</dbReference>
<dbReference type="SUPFAM" id="SSF52540">
    <property type="entry name" value="P-loop containing nucleoside triphosphate hydrolases"/>
    <property type="match status" value="1"/>
</dbReference>
<evidence type="ECO:0000313" key="8">
    <source>
        <dbReference type="EMBL" id="CAA6824645.1"/>
    </source>
</evidence>
<dbReference type="Gene3D" id="3.40.50.300">
    <property type="entry name" value="P-loop containing nucleotide triphosphate hydrolases"/>
    <property type="match status" value="2"/>
</dbReference>
<keyword evidence="4 8" id="KW-0347">Helicase</keyword>
<evidence type="ECO:0000256" key="5">
    <source>
        <dbReference type="ARBA" id="ARBA00022840"/>
    </source>
</evidence>
<keyword evidence="2" id="KW-0547">Nucleotide-binding</keyword>
<evidence type="ECO:0000256" key="4">
    <source>
        <dbReference type="ARBA" id="ARBA00022806"/>
    </source>
</evidence>
<dbReference type="GO" id="GO:0016787">
    <property type="term" value="F:hydrolase activity"/>
    <property type="evidence" value="ECO:0007669"/>
    <property type="project" value="UniProtKB-KW"/>
</dbReference>
<feature type="domain" description="DNA2/NAM7 helicase-like C-terminal" evidence="7">
    <location>
        <begin position="347"/>
        <end position="540"/>
    </location>
</feature>
<evidence type="ECO:0000256" key="2">
    <source>
        <dbReference type="ARBA" id="ARBA00022741"/>
    </source>
</evidence>
<reference evidence="8" key="1">
    <citation type="submission" date="2020-01" db="EMBL/GenBank/DDBJ databases">
        <authorList>
            <person name="Meier V. D."/>
            <person name="Meier V D."/>
        </authorList>
    </citation>
    <scope>NUCLEOTIDE SEQUENCE</scope>
    <source>
        <strain evidence="8">HLG_WM_MAG_09</strain>
    </source>
</reference>
<gene>
    <name evidence="8" type="ORF">HELGO_WM43602</name>
</gene>
<sequence>MPLKTILNDLRQFVEDEQKANYEQLFEVWEKPIRHKLKSGESQHIKTIKRTDKNYLTLTLGDNESRLREGDMICLHLSDPMEKRHINQATIEAEYENEWLVRVHIANNESLEALANGCYADPDTMDLKAFYDKALDEVAVSRIGREVVLPLLADQLQTGFIFEDNYDDAADRAEAAGLNEQKIYAISKSFAAKYLDCIQNPPGTGKTKVISLIAKLLVEEGHRVLITSHTHMAINNTLNKIAGEQVPLVKVGARGCTKGLDNVIPHVEYGSYWKDQPESGYVIGATPFATCSARLENYQFNTVIFDEASQVTLPLAVMAMRKAKRFVFVGDHKQLPPVVLSASVLSDYSIFSRLISGNQDVSVMLNQTYRMCRSLSHWPSEHYYQGELVSAGLNADRCFSLLNTPGKYVDVLSEAHPFVFIQSPGLNTKYINRAEAQLVVDIIENAISSGLDAAEIGVVTPFRSHAKALKTRLINRGLFSSAPIVMDTVERMQGQEREMIIISLCASDPQYLEAIAGFFFQAERLNVAITRPKTKLILIGPVLSENFANHCDDAVLQKSIDDYRSLISSAYQIQRAD</sequence>
<dbReference type="Pfam" id="PF13087">
    <property type="entry name" value="AAA_12"/>
    <property type="match status" value="1"/>
</dbReference>